<dbReference type="Pfam" id="PF08100">
    <property type="entry name" value="Dimerisation"/>
    <property type="match status" value="1"/>
</dbReference>
<dbReference type="GO" id="GO:0008171">
    <property type="term" value="F:O-methyltransferase activity"/>
    <property type="evidence" value="ECO:0007669"/>
    <property type="project" value="InterPro"/>
</dbReference>
<evidence type="ECO:0000259" key="5">
    <source>
        <dbReference type="Pfam" id="PF08100"/>
    </source>
</evidence>
<dbReference type="InterPro" id="IPR029063">
    <property type="entry name" value="SAM-dependent_MTases_sf"/>
</dbReference>
<name>A0A9P6D1B9_9AGAR</name>
<dbReference type="CDD" id="cd02440">
    <property type="entry name" value="AdoMet_MTases"/>
    <property type="match status" value="1"/>
</dbReference>
<evidence type="ECO:0000313" key="6">
    <source>
        <dbReference type="EMBL" id="KAF9479528.1"/>
    </source>
</evidence>
<keyword evidence="7" id="KW-1185">Reference proteome</keyword>
<proteinExistence type="predicted"/>
<sequence length="425" mass="46973">MLTDLIVSSVKDVINEYQSSGHDVPSLFSTETGPFDAPHLTSPKLSKAVQIIEASCAQLTYTVANPGHVVTNVRTDFEEPVAFQLVINAKIADILAGKPDGLHIEQLAKEAGLDPNKLGRILRMLATKHCFQEVKPNVFANNRLSMKLVSTDPVAGLAGNLSGETIKAAVRMSETLLDPKTGFSTSADDSPFHRAHGVSIFNYYDTRFAQAMVGWGEVTGRAMLPQSYEWDKVPSDSVVCDIGGGNGHATLGLVKKFPHLKIILQDLAAVVQQGREYWQIEHPNAIANKRVDFVAIDFFNGQPVAECDYYYLRHVLHDWPTSDCLKILAGIRKSMGPSSRLLIHELVLQHVVRDPSIPNQAPEPLLANYGMARIRAYNQDINMLNSCNSQERTLQEFIDMGLRTGFRFERLWDAGEAGLVEFTIS</sequence>
<dbReference type="OrthoDB" id="1606438at2759"/>
<feature type="domain" description="O-methyltransferase C-terminal" evidence="4">
    <location>
        <begin position="186"/>
        <end position="407"/>
    </location>
</feature>
<dbReference type="InterPro" id="IPR016461">
    <property type="entry name" value="COMT-like"/>
</dbReference>
<dbReference type="InterPro" id="IPR001077">
    <property type="entry name" value="COMT_C"/>
</dbReference>
<evidence type="ECO:0000256" key="3">
    <source>
        <dbReference type="ARBA" id="ARBA00022691"/>
    </source>
</evidence>
<keyword evidence="3" id="KW-0949">S-adenosyl-L-methionine</keyword>
<comment type="caution">
    <text evidence="6">The sequence shown here is derived from an EMBL/GenBank/DDBJ whole genome shotgun (WGS) entry which is preliminary data.</text>
</comment>
<dbReference type="InterPro" id="IPR036388">
    <property type="entry name" value="WH-like_DNA-bd_sf"/>
</dbReference>
<dbReference type="PROSITE" id="PS51683">
    <property type="entry name" value="SAM_OMT_II"/>
    <property type="match status" value="1"/>
</dbReference>
<accession>A0A9P6D1B9</accession>
<gene>
    <name evidence="6" type="ORF">BDN70DRAFT_983609</name>
</gene>
<dbReference type="AlphaFoldDB" id="A0A9P6D1B9"/>
<dbReference type="EMBL" id="MU155211">
    <property type="protein sequence ID" value="KAF9479528.1"/>
    <property type="molecule type" value="Genomic_DNA"/>
</dbReference>
<protein>
    <submittedName>
        <fullName evidence="6">S-adenosyl-L-methionine-dependent methyltransferase</fullName>
    </submittedName>
</protein>
<evidence type="ECO:0000256" key="1">
    <source>
        <dbReference type="ARBA" id="ARBA00022603"/>
    </source>
</evidence>
<dbReference type="Gene3D" id="3.40.50.150">
    <property type="entry name" value="Vaccinia Virus protein VP39"/>
    <property type="match status" value="1"/>
</dbReference>
<dbReference type="InterPro" id="IPR012967">
    <property type="entry name" value="COMT_dimerisation"/>
</dbReference>
<keyword evidence="1 6" id="KW-0489">Methyltransferase</keyword>
<dbReference type="SUPFAM" id="SSF46785">
    <property type="entry name" value="Winged helix' DNA-binding domain"/>
    <property type="match status" value="1"/>
</dbReference>
<evidence type="ECO:0000256" key="2">
    <source>
        <dbReference type="ARBA" id="ARBA00022679"/>
    </source>
</evidence>
<dbReference type="Pfam" id="PF00891">
    <property type="entry name" value="Methyltransf_2"/>
    <property type="match status" value="1"/>
</dbReference>
<evidence type="ECO:0000313" key="7">
    <source>
        <dbReference type="Proteomes" id="UP000807469"/>
    </source>
</evidence>
<keyword evidence="2" id="KW-0808">Transferase</keyword>
<reference evidence="6" key="1">
    <citation type="submission" date="2020-11" db="EMBL/GenBank/DDBJ databases">
        <authorList>
            <consortium name="DOE Joint Genome Institute"/>
            <person name="Ahrendt S."/>
            <person name="Riley R."/>
            <person name="Andreopoulos W."/>
            <person name="Labutti K."/>
            <person name="Pangilinan J."/>
            <person name="Ruiz-Duenas F.J."/>
            <person name="Barrasa J.M."/>
            <person name="Sanchez-Garcia M."/>
            <person name="Camarero S."/>
            <person name="Miyauchi S."/>
            <person name="Serrano A."/>
            <person name="Linde D."/>
            <person name="Babiker R."/>
            <person name="Drula E."/>
            <person name="Ayuso-Fernandez I."/>
            <person name="Pacheco R."/>
            <person name="Padilla G."/>
            <person name="Ferreira P."/>
            <person name="Barriuso J."/>
            <person name="Kellner H."/>
            <person name="Castanera R."/>
            <person name="Alfaro M."/>
            <person name="Ramirez L."/>
            <person name="Pisabarro A.G."/>
            <person name="Kuo A."/>
            <person name="Tritt A."/>
            <person name="Lipzen A."/>
            <person name="He G."/>
            <person name="Yan M."/>
            <person name="Ng V."/>
            <person name="Cullen D."/>
            <person name="Martin F."/>
            <person name="Rosso M.-N."/>
            <person name="Henrissat B."/>
            <person name="Hibbett D."/>
            <person name="Martinez A.T."/>
            <person name="Grigoriev I.V."/>
        </authorList>
    </citation>
    <scope>NUCLEOTIDE SEQUENCE</scope>
    <source>
        <strain evidence="6">CIRM-BRFM 674</strain>
    </source>
</reference>
<dbReference type="PANTHER" id="PTHR43712:SF2">
    <property type="entry name" value="O-METHYLTRANSFERASE CICE"/>
    <property type="match status" value="1"/>
</dbReference>
<dbReference type="InterPro" id="IPR036390">
    <property type="entry name" value="WH_DNA-bd_sf"/>
</dbReference>
<feature type="domain" description="O-methyltransferase dimerisation" evidence="5">
    <location>
        <begin position="80"/>
        <end position="150"/>
    </location>
</feature>
<dbReference type="PANTHER" id="PTHR43712">
    <property type="entry name" value="PUTATIVE (AFU_ORTHOLOGUE AFUA_4G14580)-RELATED"/>
    <property type="match status" value="1"/>
</dbReference>
<dbReference type="Proteomes" id="UP000807469">
    <property type="component" value="Unassembled WGS sequence"/>
</dbReference>
<dbReference type="Gene3D" id="1.10.10.10">
    <property type="entry name" value="Winged helix-like DNA-binding domain superfamily/Winged helix DNA-binding domain"/>
    <property type="match status" value="1"/>
</dbReference>
<evidence type="ECO:0000259" key="4">
    <source>
        <dbReference type="Pfam" id="PF00891"/>
    </source>
</evidence>
<dbReference type="GO" id="GO:0032259">
    <property type="term" value="P:methylation"/>
    <property type="evidence" value="ECO:0007669"/>
    <property type="project" value="UniProtKB-KW"/>
</dbReference>
<dbReference type="SUPFAM" id="SSF53335">
    <property type="entry name" value="S-adenosyl-L-methionine-dependent methyltransferases"/>
    <property type="match status" value="1"/>
</dbReference>
<organism evidence="6 7">
    <name type="scientific">Pholiota conissans</name>
    <dbReference type="NCBI Taxonomy" id="109636"/>
    <lineage>
        <taxon>Eukaryota</taxon>
        <taxon>Fungi</taxon>
        <taxon>Dikarya</taxon>
        <taxon>Basidiomycota</taxon>
        <taxon>Agaricomycotina</taxon>
        <taxon>Agaricomycetes</taxon>
        <taxon>Agaricomycetidae</taxon>
        <taxon>Agaricales</taxon>
        <taxon>Agaricineae</taxon>
        <taxon>Strophariaceae</taxon>
        <taxon>Pholiota</taxon>
    </lineage>
</organism>